<dbReference type="SUPFAM" id="SSF46785">
    <property type="entry name" value="Winged helix' DNA-binding domain"/>
    <property type="match status" value="1"/>
</dbReference>
<evidence type="ECO:0000256" key="1">
    <source>
        <dbReference type="ARBA" id="ARBA00023015"/>
    </source>
</evidence>
<dbReference type="SUPFAM" id="SSF51206">
    <property type="entry name" value="cAMP-binding domain-like"/>
    <property type="match status" value="1"/>
</dbReference>
<reference evidence="7" key="1">
    <citation type="journal article" date="2021" name="PeerJ">
        <title>Extensive microbial diversity within the chicken gut microbiome revealed by metagenomics and culture.</title>
        <authorList>
            <person name="Gilroy R."/>
            <person name="Ravi A."/>
            <person name="Getino M."/>
            <person name="Pursley I."/>
            <person name="Horton D.L."/>
            <person name="Alikhan N.F."/>
            <person name="Baker D."/>
            <person name="Gharbi K."/>
            <person name="Hall N."/>
            <person name="Watson M."/>
            <person name="Adriaenssens E.M."/>
            <person name="Foster-Nyarko E."/>
            <person name="Jarju S."/>
            <person name="Secka A."/>
            <person name="Antonio M."/>
            <person name="Oren A."/>
            <person name="Chaudhuri R.R."/>
            <person name="La Ragione R."/>
            <person name="Hildebrand F."/>
            <person name="Pallen M.J."/>
        </authorList>
    </citation>
    <scope>NUCLEOTIDE SEQUENCE</scope>
    <source>
        <strain evidence="7">CHK171-7178</strain>
    </source>
</reference>
<dbReference type="InterPro" id="IPR014710">
    <property type="entry name" value="RmlC-like_jellyroll"/>
</dbReference>
<dbReference type="AlphaFoldDB" id="A0A921FVL7"/>
<evidence type="ECO:0000313" key="7">
    <source>
        <dbReference type="EMBL" id="HJF30279.1"/>
    </source>
</evidence>
<dbReference type="PANTHER" id="PTHR24567:SF26">
    <property type="entry name" value="REGULATORY PROTEIN YEIL"/>
    <property type="match status" value="1"/>
</dbReference>
<dbReference type="PROSITE" id="PS50042">
    <property type="entry name" value="CNMP_BINDING_3"/>
    <property type="match status" value="1"/>
</dbReference>
<keyword evidence="2" id="KW-0238">DNA-binding</keyword>
<dbReference type="InterPro" id="IPR050397">
    <property type="entry name" value="Env_Response_Regulators"/>
</dbReference>
<dbReference type="InterPro" id="IPR018490">
    <property type="entry name" value="cNMP-bd_dom_sf"/>
</dbReference>
<dbReference type="PANTHER" id="PTHR24567">
    <property type="entry name" value="CRP FAMILY TRANSCRIPTIONAL REGULATORY PROTEIN"/>
    <property type="match status" value="1"/>
</dbReference>
<dbReference type="EMBL" id="DYWT01000011">
    <property type="protein sequence ID" value="HJF30279.1"/>
    <property type="molecule type" value="Genomic_DNA"/>
</dbReference>
<evidence type="ECO:0000256" key="4">
    <source>
        <dbReference type="ARBA" id="ARBA00023163"/>
    </source>
</evidence>
<dbReference type="Pfam" id="PF13545">
    <property type="entry name" value="HTH_Crp_2"/>
    <property type="match status" value="1"/>
</dbReference>
<evidence type="ECO:0000256" key="2">
    <source>
        <dbReference type="ARBA" id="ARBA00023125"/>
    </source>
</evidence>
<dbReference type="SMART" id="SM00100">
    <property type="entry name" value="cNMP"/>
    <property type="match status" value="1"/>
</dbReference>
<accession>A0A921FVL7</accession>
<evidence type="ECO:0000313" key="8">
    <source>
        <dbReference type="Proteomes" id="UP000698173"/>
    </source>
</evidence>
<dbReference type="PROSITE" id="PS51063">
    <property type="entry name" value="HTH_CRP_2"/>
    <property type="match status" value="1"/>
</dbReference>
<keyword evidence="4" id="KW-0804">Transcription</keyword>
<dbReference type="Gene3D" id="2.60.120.10">
    <property type="entry name" value="Jelly Rolls"/>
    <property type="match status" value="1"/>
</dbReference>
<proteinExistence type="predicted"/>
<protein>
    <submittedName>
        <fullName evidence="7">Crp/Fnr family transcriptional regulator</fullName>
    </submittedName>
</protein>
<dbReference type="GO" id="GO:0003700">
    <property type="term" value="F:DNA-binding transcription factor activity"/>
    <property type="evidence" value="ECO:0007669"/>
    <property type="project" value="TreeGrafter"/>
</dbReference>
<organism evidence="7 8">
    <name type="scientific">Sporosarcina psychrophila</name>
    <name type="common">Bacillus psychrophilus</name>
    <dbReference type="NCBI Taxonomy" id="1476"/>
    <lineage>
        <taxon>Bacteria</taxon>
        <taxon>Bacillati</taxon>
        <taxon>Bacillota</taxon>
        <taxon>Bacilli</taxon>
        <taxon>Bacillales</taxon>
        <taxon>Caryophanaceae</taxon>
        <taxon>Sporosarcina</taxon>
    </lineage>
</organism>
<dbReference type="CDD" id="cd00038">
    <property type="entry name" value="CAP_ED"/>
    <property type="match status" value="1"/>
</dbReference>
<feature type="domain" description="Cyclic nucleotide-binding" evidence="5">
    <location>
        <begin position="20"/>
        <end position="77"/>
    </location>
</feature>
<evidence type="ECO:0000259" key="5">
    <source>
        <dbReference type="PROSITE" id="PS50042"/>
    </source>
</evidence>
<keyword evidence="1" id="KW-0805">Transcription regulation</keyword>
<sequence length="220" mass="25697">MIDKKQIWESIISEGYGQKREFNKNTVLYRQGEIGKGFYYLSKGEVKISLLSYQGNERDIDYVTPGHLLGEQGIYRNPYFTTALITIPSILHFFSEEDFTKICLDITEAPSIFMDSLVLKVRLLAESTAILDAPAEYRLAHFLYRLYKRENELKIRISQVSLARFIGTSRITVYKVINQWRDERMIDYNKGHIHFLDISKLENYLNESLPPPIMANKKLK</sequence>
<evidence type="ECO:0000256" key="3">
    <source>
        <dbReference type="ARBA" id="ARBA00023159"/>
    </source>
</evidence>
<name>A0A921FVL7_SPOPS</name>
<dbReference type="GO" id="GO:0005829">
    <property type="term" value="C:cytosol"/>
    <property type="evidence" value="ECO:0007669"/>
    <property type="project" value="TreeGrafter"/>
</dbReference>
<dbReference type="InterPro" id="IPR000595">
    <property type="entry name" value="cNMP-bd_dom"/>
</dbReference>
<dbReference type="Proteomes" id="UP000698173">
    <property type="component" value="Unassembled WGS sequence"/>
</dbReference>
<gene>
    <name evidence="7" type="ORF">K8V56_00695</name>
</gene>
<feature type="domain" description="HTH crp-type" evidence="6">
    <location>
        <begin position="133"/>
        <end position="199"/>
    </location>
</feature>
<keyword evidence="3" id="KW-0010">Activator</keyword>
<dbReference type="InterPro" id="IPR036390">
    <property type="entry name" value="WH_DNA-bd_sf"/>
</dbReference>
<reference evidence="7" key="2">
    <citation type="submission" date="2021-09" db="EMBL/GenBank/DDBJ databases">
        <authorList>
            <person name="Gilroy R."/>
        </authorList>
    </citation>
    <scope>NUCLEOTIDE SEQUENCE</scope>
    <source>
        <strain evidence="7">CHK171-7178</strain>
    </source>
</reference>
<dbReference type="InterPro" id="IPR012318">
    <property type="entry name" value="HTH_CRP"/>
</dbReference>
<evidence type="ECO:0000259" key="6">
    <source>
        <dbReference type="PROSITE" id="PS51063"/>
    </source>
</evidence>
<dbReference type="Pfam" id="PF00027">
    <property type="entry name" value="cNMP_binding"/>
    <property type="match status" value="1"/>
</dbReference>
<dbReference type="GO" id="GO:0003677">
    <property type="term" value="F:DNA binding"/>
    <property type="evidence" value="ECO:0007669"/>
    <property type="project" value="UniProtKB-KW"/>
</dbReference>
<comment type="caution">
    <text evidence="7">The sequence shown here is derived from an EMBL/GenBank/DDBJ whole genome shotgun (WGS) entry which is preliminary data.</text>
</comment>